<gene>
    <name evidence="2" type="ORF">HMPREF9440_01241</name>
</gene>
<dbReference type="HOGENOM" id="CLU_3037414_0_0_4"/>
<organism evidence="2 3">
    <name type="scientific">Sutterella parvirubra YIT 11816</name>
    <dbReference type="NCBI Taxonomy" id="762967"/>
    <lineage>
        <taxon>Bacteria</taxon>
        <taxon>Pseudomonadati</taxon>
        <taxon>Pseudomonadota</taxon>
        <taxon>Betaproteobacteria</taxon>
        <taxon>Burkholderiales</taxon>
        <taxon>Sutterellaceae</taxon>
        <taxon>Sutterella</taxon>
    </lineage>
</organism>
<dbReference type="Proteomes" id="UP000004956">
    <property type="component" value="Unassembled WGS sequence"/>
</dbReference>
<comment type="caution">
    <text evidence="2">The sequence shown here is derived from an EMBL/GenBank/DDBJ whole genome shotgun (WGS) entry which is preliminary data.</text>
</comment>
<accession>H3KES6</accession>
<dbReference type="AlphaFoldDB" id="H3KES6"/>
<evidence type="ECO:0000313" key="2">
    <source>
        <dbReference type="EMBL" id="EHY31383.1"/>
    </source>
</evidence>
<dbReference type="EMBL" id="AFBQ01000171">
    <property type="protein sequence ID" value="EHY31383.1"/>
    <property type="molecule type" value="Genomic_DNA"/>
</dbReference>
<feature type="non-terminal residue" evidence="2">
    <location>
        <position position="1"/>
    </location>
</feature>
<keyword evidence="3" id="KW-1185">Reference proteome</keyword>
<reference evidence="2 3" key="1">
    <citation type="submission" date="2011-11" db="EMBL/GenBank/DDBJ databases">
        <authorList>
            <person name="Weinstock G."/>
            <person name="Sodergren E."/>
            <person name="Clifton S."/>
            <person name="Fulton L."/>
            <person name="Fulton B."/>
            <person name="Courtney L."/>
            <person name="Fronick C."/>
            <person name="Harrison M."/>
            <person name="Strong C."/>
            <person name="Farmer C."/>
            <person name="Delahaunty K."/>
            <person name="Markovic C."/>
            <person name="Hall O."/>
            <person name="Minx P."/>
            <person name="Tomlinson C."/>
            <person name="Mitreva M."/>
            <person name="Hou S."/>
            <person name="Chen J."/>
            <person name="Wollam A."/>
            <person name="Pepin K.H."/>
            <person name="Johnson M."/>
            <person name="Bhonagiri V."/>
            <person name="Zhang X."/>
            <person name="Suruliraj S."/>
            <person name="Warren W."/>
            <person name="Chinwalla A."/>
            <person name="Mardis E.R."/>
            <person name="Wilson R.K."/>
        </authorList>
    </citation>
    <scope>NUCLEOTIDE SEQUENCE [LARGE SCALE GENOMIC DNA]</scope>
    <source>
        <strain evidence="2 3">YIT 11816</strain>
    </source>
</reference>
<sequence>RKRPNLGFPRSGLKRRAFAPRSVKSPSRAFLELKARGEGSAAEQTAERFLIRSDS</sequence>
<protein>
    <submittedName>
        <fullName evidence="2">Uncharacterized protein</fullName>
    </submittedName>
</protein>
<feature type="region of interest" description="Disordered" evidence="1">
    <location>
        <begin position="1"/>
        <end position="20"/>
    </location>
</feature>
<evidence type="ECO:0000256" key="1">
    <source>
        <dbReference type="SAM" id="MobiDB-lite"/>
    </source>
</evidence>
<evidence type="ECO:0000313" key="3">
    <source>
        <dbReference type="Proteomes" id="UP000004956"/>
    </source>
</evidence>
<proteinExistence type="predicted"/>
<name>H3KES6_9BURK</name>